<evidence type="ECO:0000256" key="1">
    <source>
        <dbReference type="SAM" id="MobiDB-lite"/>
    </source>
</evidence>
<accession>A0AAU9IDM6</accession>
<dbReference type="InterPro" id="IPR013783">
    <property type="entry name" value="Ig-like_fold"/>
</dbReference>
<name>A0AAU9IDM6_9CILI</name>
<comment type="caution">
    <text evidence="3">The sequence shown here is derived from an EMBL/GenBank/DDBJ whole genome shotgun (WGS) entry which is preliminary data.</text>
</comment>
<dbReference type="PROSITE" id="PS51166">
    <property type="entry name" value="CBM20"/>
    <property type="match status" value="1"/>
</dbReference>
<feature type="region of interest" description="Disordered" evidence="1">
    <location>
        <begin position="1"/>
        <end position="21"/>
    </location>
</feature>
<dbReference type="PANTHER" id="PTHR15048">
    <property type="entry name" value="STARCH-BINDING DOMAIN-CONTAINING PROTEIN 1"/>
    <property type="match status" value="1"/>
</dbReference>
<evidence type="ECO:0000259" key="2">
    <source>
        <dbReference type="PROSITE" id="PS51166"/>
    </source>
</evidence>
<dbReference type="GO" id="GO:0016020">
    <property type="term" value="C:membrane"/>
    <property type="evidence" value="ECO:0007669"/>
    <property type="project" value="TreeGrafter"/>
</dbReference>
<dbReference type="EMBL" id="CAJZBQ010000002">
    <property type="protein sequence ID" value="CAG9310258.1"/>
    <property type="molecule type" value="Genomic_DNA"/>
</dbReference>
<organism evidence="3 4">
    <name type="scientific">Blepharisma stoltei</name>
    <dbReference type="NCBI Taxonomy" id="1481888"/>
    <lineage>
        <taxon>Eukaryota</taxon>
        <taxon>Sar</taxon>
        <taxon>Alveolata</taxon>
        <taxon>Ciliophora</taxon>
        <taxon>Postciliodesmatophora</taxon>
        <taxon>Heterotrichea</taxon>
        <taxon>Heterotrichida</taxon>
        <taxon>Blepharismidae</taxon>
        <taxon>Blepharisma</taxon>
    </lineage>
</organism>
<evidence type="ECO:0000313" key="3">
    <source>
        <dbReference type="EMBL" id="CAG9310258.1"/>
    </source>
</evidence>
<dbReference type="SMART" id="SM01065">
    <property type="entry name" value="CBM_2"/>
    <property type="match status" value="1"/>
</dbReference>
<sequence>MSDKGRSFISKDTDFTSQGSHSIGFIPKVRKFSESTSSIKIDESKLHKSQTLPTEKKRYKKSKNKLIDELNELKVLPIYGQALEEAIRLEKELAQGKTVEITFSMHYNTAFGERMIILGGHEVMGNWRSDRALDLEWTNGHIWKAIISLSQKSKDIEYKYAIVKGTLVKWEGGNNRTLRPSEAVQSGSRLLLNKFDIWRR</sequence>
<dbReference type="SUPFAM" id="SSF49452">
    <property type="entry name" value="Starch-binding domain-like"/>
    <property type="match status" value="1"/>
</dbReference>
<reference evidence="3" key="1">
    <citation type="submission" date="2021-09" db="EMBL/GenBank/DDBJ databases">
        <authorList>
            <consortium name="AG Swart"/>
            <person name="Singh M."/>
            <person name="Singh A."/>
            <person name="Seah K."/>
            <person name="Emmerich C."/>
        </authorList>
    </citation>
    <scope>NUCLEOTIDE SEQUENCE</scope>
    <source>
        <strain evidence="3">ATCC30299</strain>
    </source>
</reference>
<dbReference type="InterPro" id="IPR013784">
    <property type="entry name" value="Carb-bd-like_fold"/>
</dbReference>
<feature type="compositionally biased region" description="Basic and acidic residues" evidence="1">
    <location>
        <begin position="1"/>
        <end position="14"/>
    </location>
</feature>
<gene>
    <name evidence="3" type="ORF">BSTOLATCC_MIC1112</name>
</gene>
<feature type="domain" description="CBM20" evidence="2">
    <location>
        <begin position="93"/>
        <end position="200"/>
    </location>
</feature>
<evidence type="ECO:0000313" key="4">
    <source>
        <dbReference type="Proteomes" id="UP001162131"/>
    </source>
</evidence>
<dbReference type="Gene3D" id="2.60.40.10">
    <property type="entry name" value="Immunoglobulins"/>
    <property type="match status" value="1"/>
</dbReference>
<protein>
    <recommendedName>
        <fullName evidence="2">CBM20 domain-containing protein</fullName>
    </recommendedName>
</protein>
<keyword evidence="4" id="KW-1185">Reference proteome</keyword>
<dbReference type="InterPro" id="IPR002044">
    <property type="entry name" value="CBM20"/>
</dbReference>
<dbReference type="PANTHER" id="PTHR15048:SF0">
    <property type="entry name" value="STARCH-BINDING DOMAIN-CONTAINING PROTEIN 1"/>
    <property type="match status" value="1"/>
</dbReference>
<dbReference type="CDD" id="cd05467">
    <property type="entry name" value="CBM20"/>
    <property type="match status" value="1"/>
</dbReference>
<proteinExistence type="predicted"/>
<dbReference type="Pfam" id="PF00686">
    <property type="entry name" value="CBM_20"/>
    <property type="match status" value="1"/>
</dbReference>
<dbReference type="Proteomes" id="UP001162131">
    <property type="component" value="Unassembled WGS sequence"/>
</dbReference>
<dbReference type="AlphaFoldDB" id="A0AAU9IDM6"/>
<dbReference type="GO" id="GO:2001070">
    <property type="term" value="F:starch binding"/>
    <property type="evidence" value="ECO:0007669"/>
    <property type="project" value="InterPro"/>
</dbReference>